<name>A0A382LBH5_9ZZZZ</name>
<dbReference type="Pfam" id="PF06803">
    <property type="entry name" value="DUF1232"/>
    <property type="match status" value="1"/>
</dbReference>
<feature type="domain" description="DUF1232" evidence="7">
    <location>
        <begin position="22"/>
        <end position="56"/>
    </location>
</feature>
<feature type="transmembrane region" description="Helical" evidence="6">
    <location>
        <begin position="45"/>
        <end position="66"/>
    </location>
</feature>
<evidence type="ECO:0000256" key="6">
    <source>
        <dbReference type="SAM" id="Phobius"/>
    </source>
</evidence>
<reference evidence="8" key="1">
    <citation type="submission" date="2018-05" db="EMBL/GenBank/DDBJ databases">
        <authorList>
            <person name="Lanie J.A."/>
            <person name="Ng W.-L."/>
            <person name="Kazmierczak K.M."/>
            <person name="Andrzejewski T.M."/>
            <person name="Davidsen T.M."/>
            <person name="Wayne K.J."/>
            <person name="Tettelin H."/>
            <person name="Glass J.I."/>
            <person name="Rusch D."/>
            <person name="Podicherti R."/>
            <person name="Tsui H.-C.T."/>
            <person name="Winkler M.E."/>
        </authorList>
    </citation>
    <scope>NUCLEOTIDE SEQUENCE</scope>
</reference>
<evidence type="ECO:0000313" key="8">
    <source>
        <dbReference type="EMBL" id="SVC33999.1"/>
    </source>
</evidence>
<keyword evidence="3 6" id="KW-1133">Transmembrane helix</keyword>
<evidence type="ECO:0000256" key="3">
    <source>
        <dbReference type="ARBA" id="ARBA00022989"/>
    </source>
</evidence>
<keyword evidence="2 6" id="KW-0812">Transmembrane</keyword>
<dbReference type="AlphaFoldDB" id="A0A382LBH5"/>
<protein>
    <recommendedName>
        <fullName evidence="7">DUF1232 domain-containing protein</fullName>
    </recommendedName>
</protein>
<accession>A0A382LBH5</accession>
<evidence type="ECO:0000259" key="7">
    <source>
        <dbReference type="Pfam" id="PF06803"/>
    </source>
</evidence>
<comment type="subcellular location">
    <subcellularLocation>
        <location evidence="1">Endomembrane system</location>
        <topology evidence="1">Multi-pass membrane protein</topology>
    </subcellularLocation>
</comment>
<gene>
    <name evidence="8" type="ORF">METZ01_LOCUS286853</name>
</gene>
<dbReference type="EMBL" id="UINC01085971">
    <property type="protein sequence ID" value="SVC33999.1"/>
    <property type="molecule type" value="Genomic_DNA"/>
</dbReference>
<feature type="compositionally biased region" description="Basic and acidic residues" evidence="5">
    <location>
        <begin position="85"/>
        <end position="95"/>
    </location>
</feature>
<keyword evidence="4 6" id="KW-0472">Membrane</keyword>
<organism evidence="8">
    <name type="scientific">marine metagenome</name>
    <dbReference type="NCBI Taxonomy" id="408172"/>
    <lineage>
        <taxon>unclassified sequences</taxon>
        <taxon>metagenomes</taxon>
        <taxon>ecological metagenomes</taxon>
    </lineage>
</organism>
<evidence type="ECO:0000256" key="2">
    <source>
        <dbReference type="ARBA" id="ARBA00022692"/>
    </source>
</evidence>
<proteinExistence type="predicted"/>
<feature type="transmembrane region" description="Helical" evidence="6">
    <location>
        <begin position="21"/>
        <end position="39"/>
    </location>
</feature>
<feature type="compositionally biased region" description="Acidic residues" evidence="5">
    <location>
        <begin position="103"/>
        <end position="112"/>
    </location>
</feature>
<dbReference type="GO" id="GO:0012505">
    <property type="term" value="C:endomembrane system"/>
    <property type="evidence" value="ECO:0007669"/>
    <property type="project" value="UniProtKB-SubCell"/>
</dbReference>
<evidence type="ECO:0000256" key="4">
    <source>
        <dbReference type="ARBA" id="ARBA00023136"/>
    </source>
</evidence>
<evidence type="ECO:0000256" key="5">
    <source>
        <dbReference type="SAM" id="MobiDB-lite"/>
    </source>
</evidence>
<feature type="region of interest" description="Disordered" evidence="5">
    <location>
        <begin position="76"/>
        <end position="112"/>
    </location>
</feature>
<evidence type="ECO:0000256" key="1">
    <source>
        <dbReference type="ARBA" id="ARBA00004127"/>
    </source>
</evidence>
<sequence>MSKILKLIFRLMLDKRVPLRLKLILPVTLIYLISPLDIVPDILPVLGRIDDILMIIIGIAIFLGMAPKGIVSEHLQGTPVTGESRNGKDGKDKVIDGQYRNVEEDEAENTTK</sequence>
<dbReference type="InterPro" id="IPR010652">
    <property type="entry name" value="DUF1232"/>
</dbReference>